<evidence type="ECO:0000256" key="1">
    <source>
        <dbReference type="PIRSR" id="PIRSR006661-1"/>
    </source>
</evidence>
<dbReference type="Gene3D" id="3.40.50.620">
    <property type="entry name" value="HUPs"/>
    <property type="match status" value="1"/>
</dbReference>
<proteinExistence type="predicted"/>
<sequence>MTEKFEKLLSLLREMHSVVLAFSGGVDSTFLLNAIKEADIYSLAVIGRSDTMPESEFRHAEDLVRRIGVSYEVITTHELENPDFARNPRNRCFYCKEELFSKLGGIAHAKGYRYVVDGSNADDLSDWRPGRQAALKCGVRSPLAETELTKKEIRELSRAMGLPTWAKPASPCLSSRFPYGTEITREALRRVEVSEEFLKGLGFRELRVRSHHEVARIEVGAGEIGRLLDEGLRKEIVVHLKKFGFKYVAVDLEGFRSGSLNE</sequence>
<dbReference type="NCBIfam" id="TIGR00268">
    <property type="entry name" value="ATP-dependent sacrificial sulfur transferase LarE"/>
    <property type="match status" value="1"/>
</dbReference>
<evidence type="ECO:0000313" key="2">
    <source>
        <dbReference type="EMBL" id="MBZ0157255.1"/>
    </source>
</evidence>
<dbReference type="InterPro" id="IPR014729">
    <property type="entry name" value="Rossmann-like_a/b/a_fold"/>
</dbReference>
<dbReference type="GO" id="GO:0016783">
    <property type="term" value="F:sulfurtransferase activity"/>
    <property type="evidence" value="ECO:0007669"/>
    <property type="project" value="InterPro"/>
</dbReference>
<dbReference type="PANTHER" id="PTHR43169:SF2">
    <property type="entry name" value="NAD_GMP SYNTHASE DOMAIN-CONTAINING PROTEIN"/>
    <property type="match status" value="1"/>
</dbReference>
<reference evidence="2" key="2">
    <citation type="submission" date="2021-08" db="EMBL/GenBank/DDBJ databases">
        <authorList>
            <person name="Dalcin Martins P."/>
        </authorList>
    </citation>
    <scope>NUCLEOTIDE SEQUENCE</scope>
    <source>
        <strain evidence="2">MAG_39</strain>
    </source>
</reference>
<keyword evidence="2" id="KW-0808">Transferase</keyword>
<dbReference type="PANTHER" id="PTHR43169">
    <property type="entry name" value="EXSB FAMILY PROTEIN"/>
    <property type="match status" value="1"/>
</dbReference>
<dbReference type="CDD" id="cd01990">
    <property type="entry name" value="LarE-like"/>
    <property type="match status" value="1"/>
</dbReference>
<name>A0A953JER9_9BACT</name>
<organism evidence="2 3">
    <name type="scientific">Candidatus Nitrobium versatile</name>
    <dbReference type="NCBI Taxonomy" id="2884831"/>
    <lineage>
        <taxon>Bacteria</taxon>
        <taxon>Pseudomonadati</taxon>
        <taxon>Nitrospirota</taxon>
        <taxon>Nitrospiria</taxon>
        <taxon>Nitrospirales</taxon>
        <taxon>Nitrospiraceae</taxon>
        <taxon>Candidatus Nitrobium</taxon>
    </lineage>
</organism>
<dbReference type="AlphaFoldDB" id="A0A953JER9"/>
<gene>
    <name evidence="2" type="primary">larE</name>
    <name evidence="2" type="ORF">K8I29_13720</name>
</gene>
<accession>A0A953JER9</accession>
<dbReference type="SUPFAM" id="SSF52402">
    <property type="entry name" value="Adenine nucleotide alpha hydrolases-like"/>
    <property type="match status" value="1"/>
</dbReference>
<evidence type="ECO:0000313" key="3">
    <source>
        <dbReference type="Proteomes" id="UP000705867"/>
    </source>
</evidence>
<dbReference type="InterPro" id="IPR052188">
    <property type="entry name" value="Ni-pincer_cofactor_biosynth"/>
</dbReference>
<dbReference type="InterPro" id="IPR005232">
    <property type="entry name" value="LarE"/>
</dbReference>
<dbReference type="PIRSF" id="PIRSF006661">
    <property type="entry name" value="PP-lp_UCP006661"/>
    <property type="match status" value="1"/>
</dbReference>
<reference evidence="2" key="1">
    <citation type="journal article" date="2021" name="bioRxiv">
        <title>Unraveling nitrogen, sulfur and carbon metabolic pathways and microbial community transcriptional responses to substrate deprivation and toxicity stresses in a bioreactor mimicking anoxic brackish coastal sediment conditions.</title>
        <authorList>
            <person name="Martins P.D."/>
            <person name="Echeveste M.J."/>
            <person name="Arshad A."/>
            <person name="Kurth J."/>
            <person name="Ouboter H."/>
            <person name="Jetten M.S.M."/>
            <person name="Welte C.U."/>
        </authorList>
    </citation>
    <scope>NUCLEOTIDE SEQUENCE</scope>
    <source>
        <strain evidence="2">MAG_39</strain>
    </source>
</reference>
<feature type="active site" description="Nucleophile and sulfur donor" evidence="1">
    <location>
        <position position="172"/>
    </location>
</feature>
<dbReference type="Proteomes" id="UP000705867">
    <property type="component" value="Unassembled WGS sequence"/>
</dbReference>
<comment type="caution">
    <text evidence="2">The sequence shown here is derived from an EMBL/GenBank/DDBJ whole genome shotgun (WGS) entry which is preliminary data.</text>
</comment>
<dbReference type="EMBL" id="JAIOIV010000108">
    <property type="protein sequence ID" value="MBZ0157255.1"/>
    <property type="molecule type" value="Genomic_DNA"/>
</dbReference>
<protein>
    <submittedName>
        <fullName evidence="2">ATP-dependent sacrificial sulfur transferase LarE</fullName>
    </submittedName>
</protein>